<dbReference type="InterPro" id="IPR011006">
    <property type="entry name" value="CheY-like_superfamily"/>
</dbReference>
<sequence length="279" mass="28984">MATILVADDEPDVADLFTTVLTSAGHTVHTVPDGPSALARIAELKPDLSVLDHYMPEMTGLQVAQRLRDDPGTTGLPLLMVSACAPPTALLYCNVVLAKPVPLGQFRSVVSDLLTPHENDPLRDPDRLRAAGVALDGYSDHTAQRVDRFAAEVAAEVGADMAAVTVVLADSVAVYGAHAFGGWIREAGGMPAEWTPCARVVRAGEPVVIDDLAADPDLAGTPLVTISQVRSYAGVPLAGAAGHRIGTVCVMGHDPGAFSAATVDQLTARAAEATAFIRP</sequence>
<dbReference type="Proteomes" id="UP000609879">
    <property type="component" value="Unassembled WGS sequence"/>
</dbReference>
<dbReference type="EMBL" id="BOMI01000022">
    <property type="protein sequence ID" value="GID72883.1"/>
    <property type="molecule type" value="Genomic_DNA"/>
</dbReference>
<dbReference type="InterPro" id="IPR050595">
    <property type="entry name" value="Bact_response_regulator"/>
</dbReference>
<keyword evidence="7" id="KW-1185">Reference proteome</keyword>
<dbReference type="PROSITE" id="PS50110">
    <property type="entry name" value="RESPONSE_REGULATORY"/>
    <property type="match status" value="1"/>
</dbReference>
<dbReference type="SMART" id="SM00448">
    <property type="entry name" value="REC"/>
    <property type="match status" value="1"/>
</dbReference>
<dbReference type="InterPro" id="IPR003018">
    <property type="entry name" value="GAF"/>
</dbReference>
<name>A0ABQ3XYQ8_9ACTN</name>
<evidence type="ECO:0000259" key="5">
    <source>
        <dbReference type="PROSITE" id="PS50110"/>
    </source>
</evidence>
<evidence type="ECO:0000256" key="3">
    <source>
        <dbReference type="ARBA" id="ARBA00022777"/>
    </source>
</evidence>
<dbReference type="Gene3D" id="3.40.50.2300">
    <property type="match status" value="1"/>
</dbReference>
<dbReference type="RefSeq" id="WP_203760829.1">
    <property type="nucleotide sequence ID" value="NZ_BAAABO010000006.1"/>
</dbReference>
<gene>
    <name evidence="6" type="ORF">Ade02nite_15240</name>
</gene>
<dbReference type="PANTHER" id="PTHR44591">
    <property type="entry name" value="STRESS RESPONSE REGULATOR PROTEIN 1"/>
    <property type="match status" value="1"/>
</dbReference>
<dbReference type="Gene3D" id="3.30.450.40">
    <property type="match status" value="1"/>
</dbReference>
<evidence type="ECO:0000256" key="2">
    <source>
        <dbReference type="ARBA" id="ARBA00022679"/>
    </source>
</evidence>
<dbReference type="InterPro" id="IPR001789">
    <property type="entry name" value="Sig_transdc_resp-reg_receiver"/>
</dbReference>
<proteinExistence type="predicted"/>
<evidence type="ECO:0000256" key="1">
    <source>
        <dbReference type="ARBA" id="ARBA00022553"/>
    </source>
</evidence>
<reference evidence="6 7" key="1">
    <citation type="submission" date="2021-01" db="EMBL/GenBank/DDBJ databases">
        <title>Whole genome shotgun sequence of Actinoplanes deccanensis NBRC 13994.</title>
        <authorList>
            <person name="Komaki H."/>
            <person name="Tamura T."/>
        </authorList>
    </citation>
    <scope>NUCLEOTIDE SEQUENCE [LARGE SCALE GENOMIC DNA]</scope>
    <source>
        <strain evidence="6 7">NBRC 13994</strain>
    </source>
</reference>
<dbReference type="SMART" id="SM00065">
    <property type="entry name" value="GAF"/>
    <property type="match status" value="1"/>
</dbReference>
<dbReference type="Pfam" id="PF13185">
    <property type="entry name" value="GAF_2"/>
    <property type="match status" value="1"/>
</dbReference>
<dbReference type="PANTHER" id="PTHR44591:SF23">
    <property type="entry name" value="CHEY SUBFAMILY"/>
    <property type="match status" value="1"/>
</dbReference>
<dbReference type="SUPFAM" id="SSF55781">
    <property type="entry name" value="GAF domain-like"/>
    <property type="match status" value="1"/>
</dbReference>
<dbReference type="InterPro" id="IPR029016">
    <property type="entry name" value="GAF-like_dom_sf"/>
</dbReference>
<dbReference type="SUPFAM" id="SSF52172">
    <property type="entry name" value="CheY-like"/>
    <property type="match status" value="1"/>
</dbReference>
<dbReference type="Pfam" id="PF00072">
    <property type="entry name" value="Response_reg"/>
    <property type="match status" value="1"/>
</dbReference>
<accession>A0ABQ3XYQ8</accession>
<protein>
    <recommendedName>
        <fullName evidence="5">Response regulatory domain-containing protein</fullName>
    </recommendedName>
</protein>
<keyword evidence="1 4" id="KW-0597">Phosphoprotein</keyword>
<feature type="modified residue" description="4-aspartylphosphate" evidence="4">
    <location>
        <position position="52"/>
    </location>
</feature>
<evidence type="ECO:0000313" key="6">
    <source>
        <dbReference type="EMBL" id="GID72883.1"/>
    </source>
</evidence>
<keyword evidence="3" id="KW-0418">Kinase</keyword>
<evidence type="ECO:0000313" key="7">
    <source>
        <dbReference type="Proteomes" id="UP000609879"/>
    </source>
</evidence>
<feature type="domain" description="Response regulatory" evidence="5">
    <location>
        <begin position="3"/>
        <end position="114"/>
    </location>
</feature>
<keyword evidence="2" id="KW-0808">Transferase</keyword>
<comment type="caution">
    <text evidence="6">The sequence shown here is derived from an EMBL/GenBank/DDBJ whole genome shotgun (WGS) entry which is preliminary data.</text>
</comment>
<organism evidence="6 7">
    <name type="scientific">Paractinoplanes deccanensis</name>
    <dbReference type="NCBI Taxonomy" id="113561"/>
    <lineage>
        <taxon>Bacteria</taxon>
        <taxon>Bacillati</taxon>
        <taxon>Actinomycetota</taxon>
        <taxon>Actinomycetes</taxon>
        <taxon>Micromonosporales</taxon>
        <taxon>Micromonosporaceae</taxon>
        <taxon>Paractinoplanes</taxon>
    </lineage>
</organism>
<evidence type="ECO:0000256" key="4">
    <source>
        <dbReference type="PROSITE-ProRule" id="PRU00169"/>
    </source>
</evidence>